<dbReference type="PROSITE" id="PS51257">
    <property type="entry name" value="PROKAR_LIPOPROTEIN"/>
    <property type="match status" value="1"/>
</dbReference>
<dbReference type="Proteomes" id="UP000011532">
    <property type="component" value="Unassembled WGS sequence"/>
</dbReference>
<dbReference type="AlphaFoldDB" id="A0A384KYM0"/>
<dbReference type="InterPro" id="IPR058443">
    <property type="entry name" value="DUF8130"/>
</dbReference>
<organism evidence="2 3">
    <name type="scientific">Haloferax volcanii (strain ATCC 29605 / DSM 3757 / JCM 8879 / NBRC 14742 / NCIMB 2012 / VKM B-1768 / DS2)</name>
    <name type="common">Halobacterium volcanii</name>
    <dbReference type="NCBI Taxonomy" id="309800"/>
    <lineage>
        <taxon>Archaea</taxon>
        <taxon>Methanobacteriati</taxon>
        <taxon>Methanobacteriota</taxon>
        <taxon>Stenosarchaea group</taxon>
        <taxon>Halobacteria</taxon>
        <taxon>Halobacteriales</taxon>
        <taxon>Haloferacaceae</taxon>
        <taxon>Haloferax</taxon>
    </lineage>
</organism>
<protein>
    <recommendedName>
        <fullName evidence="1">DUF8130 domain-containing protein</fullName>
    </recommendedName>
</protein>
<reference evidence="3" key="1">
    <citation type="submission" date="2012-11" db="EMBL/GenBank/DDBJ databases">
        <authorList>
            <person name="Becker E.A."/>
            <person name="Seitzer P."/>
            <person name="Tritt A."/>
            <person name="Larsen D."/>
            <person name="Yao A."/>
            <person name="Wu D."/>
            <person name="Darling A."/>
            <person name="Eisen J.A."/>
            <person name="Facciotti M.T."/>
        </authorList>
    </citation>
    <scope>NUCLEOTIDE SEQUENCE [LARGE SCALE GENOMIC DNA]</scope>
    <source>
        <strain evidence="3">ATCC 29605 / DSM 3757 / JCM 8879 / NBRC 14742 / NCIMB 2012 / VKM B-1768 / DS2</strain>
    </source>
</reference>
<accession>A0A384KYM0</accession>
<evidence type="ECO:0000313" key="3">
    <source>
        <dbReference type="Proteomes" id="UP000011532"/>
    </source>
</evidence>
<feature type="domain" description="DUF8130" evidence="1">
    <location>
        <begin position="1"/>
        <end position="192"/>
    </location>
</feature>
<sequence>MKRRTFVTASTLSVAGLSGCLGDTEYRIADTAVETPLEGLSLSVDLAVADATIEHPAALTLSLENTADDPIRIRSYGVWPFGVLALAPSLTPGEDTWKTTLFSPSYEASTRVEVGRGGSSLSLDGTPITRPLDAGESVSRRYELHGDDLSGSGTQYVVDRFERKASRYATGDDWNALDYRLRLSIDEKRRFPF</sequence>
<dbReference type="OrthoDB" id="269766at2157"/>
<proteinExistence type="predicted"/>
<evidence type="ECO:0000259" key="1">
    <source>
        <dbReference type="Pfam" id="PF26451"/>
    </source>
</evidence>
<gene>
    <name evidence="2" type="ORF">C498_10256</name>
</gene>
<dbReference type="Pfam" id="PF26451">
    <property type="entry name" value="DUF8130"/>
    <property type="match status" value="1"/>
</dbReference>
<dbReference type="GeneID" id="300253532"/>
<reference evidence="2 3" key="2">
    <citation type="journal article" date="2014" name="PLoS Genet.">
        <title>Phylogenetically driven sequencing of extremely halophilic archaea reveals strategies for static and dynamic osmo-response.</title>
        <authorList>
            <person name="Becker E.A."/>
            <person name="Seitzer P.M."/>
            <person name="Tritt A."/>
            <person name="Larsen D."/>
            <person name="Krusor M."/>
            <person name="Yao A.I."/>
            <person name="Wu D."/>
            <person name="Madern D."/>
            <person name="Eisen J.A."/>
            <person name="Darling A.E."/>
            <person name="Facciotti M.T."/>
        </authorList>
    </citation>
    <scope>NUCLEOTIDE SEQUENCE [LARGE SCALE GENOMIC DNA]</scope>
    <source>
        <strain evidence="3">ATCC 29605 / DSM 3757 / JCM 8879 / NBRC 14742 / NCIMB 2012 / VKM B-1768 / DS2</strain>
    </source>
</reference>
<dbReference type="RefSeq" id="WP_004043238.1">
    <property type="nucleotide sequence ID" value="NC_013966.1"/>
</dbReference>
<comment type="caution">
    <text evidence="2">The sequence shown here is derived from an EMBL/GenBank/DDBJ whole genome shotgun (WGS) entry which is preliminary data.</text>
</comment>
<evidence type="ECO:0000313" key="2">
    <source>
        <dbReference type="EMBL" id="ELY31443.1"/>
    </source>
</evidence>
<dbReference type="EMBL" id="AOHU01000058">
    <property type="protein sequence ID" value="ELY31443.1"/>
    <property type="molecule type" value="Genomic_DNA"/>
</dbReference>
<name>A0A384KYM0_HALVD</name>